<proteinExistence type="predicted"/>
<protein>
    <submittedName>
        <fullName evidence="2">TusA-related sulfurtransferase</fullName>
    </submittedName>
</protein>
<evidence type="ECO:0000259" key="1">
    <source>
        <dbReference type="Pfam" id="PF01206"/>
    </source>
</evidence>
<keyword evidence="2" id="KW-0808">Transferase</keyword>
<dbReference type="Proteomes" id="UP000236721">
    <property type="component" value="Unassembled WGS sequence"/>
</dbReference>
<accession>A0A1H6BMZ3</accession>
<dbReference type="Pfam" id="PF01206">
    <property type="entry name" value="TusA"/>
    <property type="match status" value="1"/>
</dbReference>
<keyword evidence="3" id="KW-1185">Reference proteome</keyword>
<dbReference type="GO" id="GO:0016740">
    <property type="term" value="F:transferase activity"/>
    <property type="evidence" value="ECO:0007669"/>
    <property type="project" value="UniProtKB-KW"/>
</dbReference>
<sequence>MTEIQLDLVHERCPMSLLVVKRAFKQLTLNQLLSVRLADKSSVSDILQYLSKQNAQVDCLEERETTLIKIRKQDN</sequence>
<organism evidence="2 3">
    <name type="scientific">Vibrio hangzhouensis</name>
    <dbReference type="NCBI Taxonomy" id="462991"/>
    <lineage>
        <taxon>Bacteria</taxon>
        <taxon>Pseudomonadati</taxon>
        <taxon>Pseudomonadota</taxon>
        <taxon>Gammaproteobacteria</taxon>
        <taxon>Vibrionales</taxon>
        <taxon>Vibrionaceae</taxon>
        <taxon>Vibrio</taxon>
    </lineage>
</organism>
<reference evidence="3" key="1">
    <citation type="submission" date="2016-10" db="EMBL/GenBank/DDBJ databases">
        <authorList>
            <person name="Varghese N."/>
            <person name="Submissions S."/>
        </authorList>
    </citation>
    <scope>NUCLEOTIDE SEQUENCE [LARGE SCALE GENOMIC DNA]</scope>
    <source>
        <strain evidence="3">CGMCC 1.7062</strain>
    </source>
</reference>
<dbReference type="InterPro" id="IPR036868">
    <property type="entry name" value="TusA-like_sf"/>
</dbReference>
<dbReference type="Gene3D" id="3.30.110.40">
    <property type="entry name" value="TusA-like domain"/>
    <property type="match status" value="1"/>
</dbReference>
<evidence type="ECO:0000313" key="2">
    <source>
        <dbReference type="EMBL" id="SEG61576.1"/>
    </source>
</evidence>
<name>A0A1H6BMZ3_9VIBR</name>
<evidence type="ECO:0000313" key="3">
    <source>
        <dbReference type="Proteomes" id="UP000236721"/>
    </source>
</evidence>
<dbReference type="AlphaFoldDB" id="A0A1H6BMZ3"/>
<feature type="domain" description="UPF0033" evidence="1">
    <location>
        <begin position="4"/>
        <end position="72"/>
    </location>
</feature>
<dbReference type="OrthoDB" id="6215889at2"/>
<dbReference type="EMBL" id="FNVG01000023">
    <property type="protein sequence ID" value="SEG61576.1"/>
    <property type="molecule type" value="Genomic_DNA"/>
</dbReference>
<dbReference type="CDD" id="cd00291">
    <property type="entry name" value="SirA_YedF_YeeD"/>
    <property type="match status" value="1"/>
</dbReference>
<dbReference type="InterPro" id="IPR001455">
    <property type="entry name" value="TusA-like"/>
</dbReference>
<dbReference type="SUPFAM" id="SSF64307">
    <property type="entry name" value="SirA-like"/>
    <property type="match status" value="1"/>
</dbReference>
<gene>
    <name evidence="2" type="ORF">SAMN04488244_12356</name>
</gene>
<dbReference type="RefSeq" id="WP_103881863.1">
    <property type="nucleotide sequence ID" value="NZ_FNVG01000023.1"/>
</dbReference>